<keyword evidence="3" id="KW-1185">Reference proteome</keyword>
<evidence type="ECO:0000256" key="1">
    <source>
        <dbReference type="SAM" id="MobiDB-lite"/>
    </source>
</evidence>
<evidence type="ECO:0000313" key="2">
    <source>
        <dbReference type="EMBL" id="PWJ65219.1"/>
    </source>
</evidence>
<dbReference type="EMBL" id="QGDV01000003">
    <property type="protein sequence ID" value="PWJ65219.1"/>
    <property type="molecule type" value="Genomic_DNA"/>
</dbReference>
<organism evidence="2 3">
    <name type="scientific">Rathayibacter iranicus NCPPB 2253 = VKM Ac-1602</name>
    <dbReference type="NCBI Taxonomy" id="1328868"/>
    <lineage>
        <taxon>Bacteria</taxon>
        <taxon>Bacillati</taxon>
        <taxon>Actinomycetota</taxon>
        <taxon>Actinomycetes</taxon>
        <taxon>Micrococcales</taxon>
        <taxon>Microbacteriaceae</taxon>
        <taxon>Rathayibacter</taxon>
    </lineage>
</organism>
<reference evidence="2 3" key="1">
    <citation type="submission" date="2018-03" db="EMBL/GenBank/DDBJ databases">
        <title>Genomic Encyclopedia of Type Strains, Phase III (KMG-III): the genomes of soil and plant-associated and newly described type strains.</title>
        <authorList>
            <person name="Whitman W."/>
        </authorList>
    </citation>
    <scope>NUCLEOTIDE SEQUENCE [LARGE SCALE GENOMIC DNA]</scope>
    <source>
        <strain evidence="2 3">VKM Ac-1602</strain>
    </source>
</reference>
<sequence length="107" mass="11905">MSTENGKRTWHRRLVGLTDVLGRDHDPPRVRVNMDLLDSASILIDHLPCLRSPAPPLRAGEGPKAPLSSAHAFQTSRQQRDADGEVGFLARCHPEKSMTIFRSVVVR</sequence>
<gene>
    <name evidence="2" type="ORF">B0H03_10366</name>
</gene>
<evidence type="ECO:0000313" key="3">
    <source>
        <dbReference type="Proteomes" id="UP000245674"/>
    </source>
</evidence>
<protein>
    <submittedName>
        <fullName evidence="2">Uncharacterized protein</fullName>
    </submittedName>
</protein>
<name>A0ABX5LDV3_9MICO</name>
<accession>A0ABX5LDV3</accession>
<proteinExistence type="predicted"/>
<feature type="region of interest" description="Disordered" evidence="1">
    <location>
        <begin position="53"/>
        <end position="82"/>
    </location>
</feature>
<comment type="caution">
    <text evidence="2">The sequence shown here is derived from an EMBL/GenBank/DDBJ whole genome shotgun (WGS) entry which is preliminary data.</text>
</comment>
<dbReference type="Proteomes" id="UP000245674">
    <property type="component" value="Unassembled WGS sequence"/>
</dbReference>